<dbReference type="Gene3D" id="1.10.10.10">
    <property type="entry name" value="Winged helix-like DNA-binding domain superfamily/Winged helix DNA-binding domain"/>
    <property type="match status" value="1"/>
</dbReference>
<dbReference type="Proteomes" id="UP000309186">
    <property type="component" value="Unassembled WGS sequence"/>
</dbReference>
<dbReference type="SUPFAM" id="SSF46785">
    <property type="entry name" value="Winged helix' DNA-binding domain"/>
    <property type="match status" value="1"/>
</dbReference>
<proteinExistence type="inferred from homology"/>
<evidence type="ECO:0000313" key="6">
    <source>
        <dbReference type="EMBL" id="TLX47935.1"/>
    </source>
</evidence>
<dbReference type="PANTHER" id="PTHR30537:SF31">
    <property type="entry name" value="TRANSCRIPTIONAL REGULATOR, LYSR FAMILY"/>
    <property type="match status" value="1"/>
</dbReference>
<dbReference type="RefSeq" id="WP_138479972.1">
    <property type="nucleotide sequence ID" value="NZ_PPSW01000008.1"/>
</dbReference>
<dbReference type="GO" id="GO:0003700">
    <property type="term" value="F:DNA-binding transcription factor activity"/>
    <property type="evidence" value="ECO:0007669"/>
    <property type="project" value="InterPro"/>
</dbReference>
<protein>
    <submittedName>
        <fullName evidence="6">LysR family transcriptional regulator</fullName>
    </submittedName>
</protein>
<evidence type="ECO:0000313" key="7">
    <source>
        <dbReference type="Proteomes" id="UP000309186"/>
    </source>
</evidence>
<keyword evidence="4" id="KW-0804">Transcription</keyword>
<evidence type="ECO:0000259" key="5">
    <source>
        <dbReference type="PROSITE" id="PS50931"/>
    </source>
</evidence>
<evidence type="ECO:0000256" key="1">
    <source>
        <dbReference type="ARBA" id="ARBA00009437"/>
    </source>
</evidence>
<dbReference type="GO" id="GO:0043565">
    <property type="term" value="F:sequence-specific DNA binding"/>
    <property type="evidence" value="ECO:0007669"/>
    <property type="project" value="TreeGrafter"/>
</dbReference>
<feature type="domain" description="HTH lysR-type" evidence="5">
    <location>
        <begin position="3"/>
        <end position="60"/>
    </location>
</feature>
<dbReference type="Pfam" id="PF00126">
    <property type="entry name" value="HTH_1"/>
    <property type="match status" value="1"/>
</dbReference>
<evidence type="ECO:0000256" key="3">
    <source>
        <dbReference type="ARBA" id="ARBA00023125"/>
    </source>
</evidence>
<comment type="caution">
    <text evidence="6">The sequence shown here is derived from an EMBL/GenBank/DDBJ whole genome shotgun (WGS) entry which is preliminary data.</text>
</comment>
<dbReference type="EMBL" id="PPSW01000008">
    <property type="protein sequence ID" value="TLX47935.1"/>
    <property type="molecule type" value="Genomic_DNA"/>
</dbReference>
<dbReference type="InterPro" id="IPR005119">
    <property type="entry name" value="LysR_subst-bd"/>
</dbReference>
<name>A0A5R9Q4S3_9GAMM</name>
<dbReference type="InterPro" id="IPR036390">
    <property type="entry name" value="WH_DNA-bd_sf"/>
</dbReference>
<dbReference type="AlphaFoldDB" id="A0A5R9Q4S3"/>
<gene>
    <name evidence="6" type="ORF">C1E24_06780</name>
</gene>
<comment type="similarity">
    <text evidence="1">Belongs to the LysR transcriptional regulatory family.</text>
</comment>
<keyword evidence="3" id="KW-0238">DNA-binding</keyword>
<dbReference type="Gene3D" id="3.40.190.290">
    <property type="match status" value="1"/>
</dbReference>
<dbReference type="OrthoDB" id="9786526at2"/>
<keyword evidence="2" id="KW-0805">Transcription regulation</keyword>
<sequence length="302" mass="33186">MKLDLNDYYYFVHVVEKQGYTAAATALQMPKSRLSRHVAQLEVRLGVRLLQRTSRHVAVTQEGLHFYEHARKLVDAMELAESAMKNTQGELSGKAVISCSTGVAQYALGELLIEFAERHPQVKIEQRVSNSMTNLIAEGVDLAIRGHSSDLPDSSLIQRSIARVDWPLFASPALLEKVTYLKDASDLAQLNFLKVGRFNQANTINLLDGNGQSISQTVIAKLCSEDMSTLKRAAIAGLGVTSLPNYVCKSELKSGKLVRVLPEYLTQAANLSLVMPSRLGVPVHIKALADFIRDKLPSVMNG</sequence>
<reference evidence="6 7" key="1">
    <citation type="submission" date="2018-01" db="EMBL/GenBank/DDBJ databases">
        <title>Co-occurrence of chitin degradation, pigmentation and bioactivity in marine Pseudoalteromonas.</title>
        <authorList>
            <person name="Paulsen S."/>
            <person name="Gram L."/>
            <person name="Machado H."/>
        </authorList>
    </citation>
    <scope>NUCLEOTIDE SEQUENCE [LARGE SCALE GENOMIC DNA]</scope>
    <source>
        <strain evidence="6 7">S3663</strain>
    </source>
</reference>
<dbReference type="InterPro" id="IPR000847">
    <property type="entry name" value="LysR_HTH_N"/>
</dbReference>
<dbReference type="PANTHER" id="PTHR30537">
    <property type="entry name" value="HTH-TYPE TRANSCRIPTIONAL REGULATOR"/>
    <property type="match status" value="1"/>
</dbReference>
<accession>A0A5R9Q4S3</accession>
<evidence type="ECO:0000256" key="4">
    <source>
        <dbReference type="ARBA" id="ARBA00023163"/>
    </source>
</evidence>
<dbReference type="PROSITE" id="PS50931">
    <property type="entry name" value="HTH_LYSR"/>
    <property type="match status" value="1"/>
</dbReference>
<dbReference type="InterPro" id="IPR058163">
    <property type="entry name" value="LysR-type_TF_proteobact-type"/>
</dbReference>
<dbReference type="Pfam" id="PF03466">
    <property type="entry name" value="LysR_substrate"/>
    <property type="match status" value="1"/>
</dbReference>
<dbReference type="CDD" id="cd08422">
    <property type="entry name" value="PBP2_CrgA_like"/>
    <property type="match status" value="1"/>
</dbReference>
<dbReference type="GO" id="GO:0006351">
    <property type="term" value="P:DNA-templated transcription"/>
    <property type="evidence" value="ECO:0007669"/>
    <property type="project" value="TreeGrafter"/>
</dbReference>
<evidence type="ECO:0000256" key="2">
    <source>
        <dbReference type="ARBA" id="ARBA00023015"/>
    </source>
</evidence>
<dbReference type="FunFam" id="1.10.10.10:FF:000001">
    <property type="entry name" value="LysR family transcriptional regulator"/>
    <property type="match status" value="1"/>
</dbReference>
<dbReference type="SUPFAM" id="SSF53850">
    <property type="entry name" value="Periplasmic binding protein-like II"/>
    <property type="match status" value="1"/>
</dbReference>
<dbReference type="InterPro" id="IPR036388">
    <property type="entry name" value="WH-like_DNA-bd_sf"/>
</dbReference>
<organism evidence="6 7">
    <name type="scientific">Pseudoalteromonas phenolica</name>
    <dbReference type="NCBI Taxonomy" id="161398"/>
    <lineage>
        <taxon>Bacteria</taxon>
        <taxon>Pseudomonadati</taxon>
        <taxon>Pseudomonadota</taxon>
        <taxon>Gammaproteobacteria</taxon>
        <taxon>Alteromonadales</taxon>
        <taxon>Pseudoalteromonadaceae</taxon>
        <taxon>Pseudoalteromonas</taxon>
    </lineage>
</organism>